<dbReference type="EMBL" id="BAABBM010000001">
    <property type="protein sequence ID" value="GAA3887890.1"/>
    <property type="molecule type" value="Genomic_DNA"/>
</dbReference>
<feature type="transmembrane region" description="Helical" evidence="2">
    <location>
        <begin position="275"/>
        <end position="295"/>
    </location>
</feature>
<feature type="domain" description="DUF2207" evidence="3">
    <location>
        <begin position="64"/>
        <end position="254"/>
    </location>
</feature>
<keyword evidence="2" id="KW-0812">Transmembrane</keyword>
<evidence type="ECO:0000256" key="1">
    <source>
        <dbReference type="SAM" id="MobiDB-lite"/>
    </source>
</evidence>
<feature type="transmembrane region" description="Helical" evidence="2">
    <location>
        <begin position="457"/>
        <end position="477"/>
    </location>
</feature>
<feature type="region of interest" description="Disordered" evidence="1">
    <location>
        <begin position="1"/>
        <end position="22"/>
    </location>
</feature>
<dbReference type="Pfam" id="PF20990">
    <property type="entry name" value="DUF2207_C"/>
    <property type="match status" value="2"/>
</dbReference>
<reference evidence="6" key="1">
    <citation type="journal article" date="2019" name="Int. J. Syst. Evol. Microbiol.">
        <title>The Global Catalogue of Microorganisms (GCM) 10K type strain sequencing project: providing services to taxonomists for standard genome sequencing and annotation.</title>
        <authorList>
            <consortium name="The Broad Institute Genomics Platform"/>
            <consortium name="The Broad Institute Genome Sequencing Center for Infectious Disease"/>
            <person name="Wu L."/>
            <person name="Ma J."/>
        </authorList>
    </citation>
    <scope>NUCLEOTIDE SEQUENCE [LARGE SCALE GENOMIC DNA]</scope>
    <source>
        <strain evidence="6">JCM 17543</strain>
    </source>
</reference>
<keyword evidence="2" id="KW-1133">Transmembrane helix</keyword>
<comment type="caution">
    <text evidence="5">The sequence shown here is derived from an EMBL/GenBank/DDBJ whole genome shotgun (WGS) entry which is preliminary data.</text>
</comment>
<feature type="compositionally biased region" description="Low complexity" evidence="1">
    <location>
        <begin position="640"/>
        <end position="650"/>
    </location>
</feature>
<feature type="transmembrane region" description="Helical" evidence="2">
    <location>
        <begin position="486"/>
        <end position="507"/>
    </location>
</feature>
<dbReference type="Proteomes" id="UP001500827">
    <property type="component" value="Unassembled WGS sequence"/>
</dbReference>
<evidence type="ECO:0000256" key="2">
    <source>
        <dbReference type="SAM" id="Phobius"/>
    </source>
</evidence>
<dbReference type="InterPro" id="IPR048389">
    <property type="entry name" value="YciQ-like_C"/>
</dbReference>
<feature type="domain" description="Predicted membrane protein YciQ-like C-terminal" evidence="4">
    <location>
        <begin position="312"/>
        <end position="476"/>
    </location>
</feature>
<name>A0ABP7KV87_9SPHN</name>
<feature type="compositionally biased region" description="Gly residues" evidence="1">
    <location>
        <begin position="651"/>
        <end position="671"/>
    </location>
</feature>
<feature type="domain" description="Predicted membrane protein YciQ-like C-terminal" evidence="4">
    <location>
        <begin position="486"/>
        <end position="597"/>
    </location>
</feature>
<feature type="transmembrane region" description="Helical" evidence="2">
    <location>
        <begin position="513"/>
        <end position="536"/>
    </location>
</feature>
<sequence length="671" mass="71661">MIVRGPFARFSSDGRSKSHRKGAALRDFNDDKRVFSQRTWLGGALKACAIALFAASSAANADERILRYVSDAQVQKDSSLDVTETIDIRAERDRINHGIYRDFPTRYRGRQGSMVHVGFTFEGATMDGMPVPASTESIGNGVRIKVGDPEKFVDVGEHSFVLHYRTTRQIGRFKDYDELYWNATGNGWLFPIDEAVARIRLPSSVQLGQHAYYTGPQGSTATNAEVIEEKPGDITFQTTQPLEPNEGLTVAIAFPKGVVADAAGSTRAAWWLSDYGPPAIGALGLLGLCIFYFFAWSRAGRNPRAGTAVPIFSPPDNLSPAGMRYVTKMGADNRAFAAAVVDMGVRGHIRLVEEDGGWFSGKKTRLERLSADSPLPEEEQAALSQLATTGESVVMEQKNHERFSSAQSDLAQVLKITYEGKLFKRNYGWAAAGTLLFVAALWLAAAAVVVASDGASAWQIGVVFGCLAVCALLWMVFHDSSTGKCLLSLISVVALFVLFALGMPILGQALSSGWILPLVLPLLAIPLVISAFWWIAAPTKEGRAVLDHIAGFKQYLSITERDRLDRMTPPADTPELFERYLPYAIALGVENSWADRFQGVLAAAAAQGQQGFAWYSGSSSPWSNPGGFVDSVGSSLASTISSASTAPGSSSGSGGGGSSGGGGGGGGGGGW</sequence>
<proteinExistence type="predicted"/>
<dbReference type="InterPro" id="IPR018702">
    <property type="entry name" value="DUF2207"/>
</dbReference>
<evidence type="ECO:0000259" key="4">
    <source>
        <dbReference type="Pfam" id="PF20990"/>
    </source>
</evidence>
<feature type="transmembrane region" description="Helical" evidence="2">
    <location>
        <begin position="427"/>
        <end position="451"/>
    </location>
</feature>
<keyword evidence="2" id="KW-0472">Membrane</keyword>
<feature type="region of interest" description="Disordered" evidence="1">
    <location>
        <begin position="640"/>
        <end position="671"/>
    </location>
</feature>
<evidence type="ECO:0000259" key="3">
    <source>
        <dbReference type="Pfam" id="PF09972"/>
    </source>
</evidence>
<gene>
    <name evidence="5" type="ORF">GCM10022276_03730</name>
</gene>
<evidence type="ECO:0000313" key="5">
    <source>
        <dbReference type="EMBL" id="GAA3887890.1"/>
    </source>
</evidence>
<keyword evidence="6" id="KW-1185">Reference proteome</keyword>
<dbReference type="Pfam" id="PF09972">
    <property type="entry name" value="DUF2207"/>
    <property type="match status" value="1"/>
</dbReference>
<accession>A0ABP7KV87</accession>
<evidence type="ECO:0000313" key="6">
    <source>
        <dbReference type="Proteomes" id="UP001500827"/>
    </source>
</evidence>
<protein>
    <submittedName>
        <fullName evidence="5">DUF2207 domain-containing protein</fullName>
    </submittedName>
</protein>
<organism evidence="5 6">
    <name type="scientific">Sphingomonas limnosediminicola</name>
    <dbReference type="NCBI Taxonomy" id="940133"/>
    <lineage>
        <taxon>Bacteria</taxon>
        <taxon>Pseudomonadati</taxon>
        <taxon>Pseudomonadota</taxon>
        <taxon>Alphaproteobacteria</taxon>
        <taxon>Sphingomonadales</taxon>
        <taxon>Sphingomonadaceae</taxon>
        <taxon>Sphingomonas</taxon>
    </lineage>
</organism>